<evidence type="ECO:0000259" key="1">
    <source>
        <dbReference type="Pfam" id="PF02254"/>
    </source>
</evidence>
<comment type="caution">
    <text evidence="2">The sequence shown here is derived from an EMBL/GenBank/DDBJ whole genome shotgun (WGS) entry which is preliminary data.</text>
</comment>
<dbReference type="Pfam" id="PF02254">
    <property type="entry name" value="TrkA_N"/>
    <property type="match status" value="1"/>
</dbReference>
<dbReference type="InterPro" id="IPR036291">
    <property type="entry name" value="NAD(P)-bd_dom_sf"/>
</dbReference>
<dbReference type="InterPro" id="IPR003148">
    <property type="entry name" value="RCK_N"/>
</dbReference>
<sequence length="40" mass="4596">MVLERRNFSYLVIDLDPQVISTLRARETPCIYGDASNPEI</sequence>
<dbReference type="SUPFAM" id="SSF51735">
    <property type="entry name" value="NAD(P)-binding Rossmann-fold domains"/>
    <property type="match status" value="1"/>
</dbReference>
<gene>
    <name evidence="2" type="ORF">S06H3_25128</name>
</gene>
<proteinExistence type="predicted"/>
<dbReference type="EMBL" id="BARV01014347">
    <property type="protein sequence ID" value="GAI31269.1"/>
    <property type="molecule type" value="Genomic_DNA"/>
</dbReference>
<dbReference type="AlphaFoldDB" id="X1PK61"/>
<dbReference type="Gene3D" id="3.40.50.720">
    <property type="entry name" value="NAD(P)-binding Rossmann-like Domain"/>
    <property type="match status" value="1"/>
</dbReference>
<protein>
    <recommendedName>
        <fullName evidence="1">RCK N-terminal domain-containing protein</fullName>
    </recommendedName>
</protein>
<name>X1PK61_9ZZZZ</name>
<organism evidence="2">
    <name type="scientific">marine sediment metagenome</name>
    <dbReference type="NCBI Taxonomy" id="412755"/>
    <lineage>
        <taxon>unclassified sequences</taxon>
        <taxon>metagenomes</taxon>
        <taxon>ecological metagenomes</taxon>
    </lineage>
</organism>
<reference evidence="2" key="1">
    <citation type="journal article" date="2014" name="Front. Microbiol.">
        <title>High frequency of phylogenetically diverse reductive dehalogenase-homologous genes in deep subseafloor sedimentary metagenomes.</title>
        <authorList>
            <person name="Kawai M."/>
            <person name="Futagami T."/>
            <person name="Toyoda A."/>
            <person name="Takaki Y."/>
            <person name="Nishi S."/>
            <person name="Hori S."/>
            <person name="Arai W."/>
            <person name="Tsubouchi T."/>
            <person name="Morono Y."/>
            <person name="Uchiyama I."/>
            <person name="Ito T."/>
            <person name="Fujiyama A."/>
            <person name="Inagaki F."/>
            <person name="Takami H."/>
        </authorList>
    </citation>
    <scope>NUCLEOTIDE SEQUENCE</scope>
    <source>
        <strain evidence="2">Expedition CK06-06</strain>
    </source>
</reference>
<feature type="domain" description="RCK N-terminal" evidence="1">
    <location>
        <begin position="3"/>
        <end position="40"/>
    </location>
</feature>
<feature type="non-terminal residue" evidence="2">
    <location>
        <position position="40"/>
    </location>
</feature>
<evidence type="ECO:0000313" key="2">
    <source>
        <dbReference type="EMBL" id="GAI31269.1"/>
    </source>
</evidence>
<dbReference type="GO" id="GO:0006813">
    <property type="term" value="P:potassium ion transport"/>
    <property type="evidence" value="ECO:0007669"/>
    <property type="project" value="InterPro"/>
</dbReference>
<accession>X1PK61</accession>